<gene>
    <name evidence="3" type="ORF">US45_C0034G0005</name>
</gene>
<keyword evidence="1" id="KW-0812">Transmembrane</keyword>
<evidence type="ECO:0000256" key="1">
    <source>
        <dbReference type="SAM" id="Phobius"/>
    </source>
</evidence>
<accession>A0A0G0J5Y6</accession>
<keyword evidence="1" id="KW-0472">Membrane</keyword>
<feature type="transmembrane region" description="Helical" evidence="1">
    <location>
        <begin position="12"/>
        <end position="34"/>
    </location>
</feature>
<comment type="caution">
    <text evidence="3">The sequence shown here is derived from an EMBL/GenBank/DDBJ whole genome shotgun (WGS) entry which is preliminary data.</text>
</comment>
<dbReference type="InterPro" id="IPR043728">
    <property type="entry name" value="DUF5671"/>
</dbReference>
<reference evidence="3 4" key="1">
    <citation type="journal article" date="2015" name="Nature">
        <title>rRNA introns, odd ribosomes, and small enigmatic genomes across a large radiation of phyla.</title>
        <authorList>
            <person name="Brown C.T."/>
            <person name="Hug L.A."/>
            <person name="Thomas B.C."/>
            <person name="Sharon I."/>
            <person name="Castelle C.J."/>
            <person name="Singh A."/>
            <person name="Wilkins M.J."/>
            <person name="Williams K.H."/>
            <person name="Banfield J.F."/>
        </authorList>
    </citation>
    <scope>NUCLEOTIDE SEQUENCE [LARGE SCALE GENOMIC DNA]</scope>
</reference>
<feature type="domain" description="DUF5671" evidence="2">
    <location>
        <begin position="54"/>
        <end position="183"/>
    </location>
</feature>
<feature type="transmembrane region" description="Helical" evidence="1">
    <location>
        <begin position="204"/>
        <end position="225"/>
    </location>
</feature>
<dbReference type="Pfam" id="PF18920">
    <property type="entry name" value="DUF5671"/>
    <property type="match status" value="1"/>
</dbReference>
<feature type="transmembrane region" description="Helical" evidence="1">
    <location>
        <begin position="99"/>
        <end position="120"/>
    </location>
</feature>
<evidence type="ECO:0000313" key="4">
    <source>
        <dbReference type="Proteomes" id="UP000034701"/>
    </source>
</evidence>
<keyword evidence="1" id="KW-1133">Transmembrane helix</keyword>
<feature type="transmembrane region" description="Helical" evidence="1">
    <location>
        <begin position="55"/>
        <end position="79"/>
    </location>
</feature>
<name>A0A0G0J5Y6_9BACT</name>
<evidence type="ECO:0000313" key="3">
    <source>
        <dbReference type="EMBL" id="KKQ31979.1"/>
    </source>
</evidence>
<dbReference type="AlphaFoldDB" id="A0A0G0J5Y6"/>
<feature type="transmembrane region" description="Helical" evidence="1">
    <location>
        <begin position="169"/>
        <end position="192"/>
    </location>
</feature>
<evidence type="ECO:0000259" key="2">
    <source>
        <dbReference type="Pfam" id="PF18920"/>
    </source>
</evidence>
<feature type="transmembrane region" description="Helical" evidence="1">
    <location>
        <begin position="141"/>
        <end position="163"/>
    </location>
</feature>
<proteinExistence type="predicted"/>
<sequence>MLNYLPYTFYFYLIILFVVPVGIIIGIVAFFINHNRNTNNMDSNQIKPKASAKDFFLNLGAFVALYISVGNLLGLLFTVINTAYPKVTNGYNYFGSSSISWPVATLVVLLPIFILLMWFLEKQYRVEPEMQNSLIHKGLTYITLFVSGLVIAGDLITVVYYFIDGQELTTGFLLKVLVLLIISSSLFIYYISDLRRKLTRGSRIIWRIIAGVIVLGSIVWGFSVLGSPRTQRLYKYDEQKVNDLQNINNQITNYYSNKGTLPKNIEEMKANGSYYISEIDSQNQKPYEYQKVDNVTYNLCAEFNKYTNSSGKNQILMMNDYNGRSWTHPAGRYCFEQTINQNLYLKPVPLMR</sequence>
<dbReference type="EMBL" id="LBTA01000034">
    <property type="protein sequence ID" value="KKQ31979.1"/>
    <property type="molecule type" value="Genomic_DNA"/>
</dbReference>
<dbReference type="Proteomes" id="UP000034701">
    <property type="component" value="Unassembled WGS sequence"/>
</dbReference>
<protein>
    <recommendedName>
        <fullName evidence="2">DUF5671 domain-containing protein</fullName>
    </recommendedName>
</protein>
<organism evidence="3 4">
    <name type="scientific">Candidatus Nomurabacteria bacterium GW2011_GWA1_37_20</name>
    <dbReference type="NCBI Taxonomy" id="1618729"/>
    <lineage>
        <taxon>Bacteria</taxon>
        <taxon>Candidatus Nomuraibacteriota</taxon>
    </lineage>
</organism>